<feature type="region of interest" description="Disordered" evidence="1">
    <location>
        <begin position="240"/>
        <end position="289"/>
    </location>
</feature>
<gene>
    <name evidence="2" type="ORF">ODALV1_LOCUS12083</name>
</gene>
<accession>A0ABP1QJD2</accession>
<keyword evidence="3" id="KW-1185">Reference proteome</keyword>
<feature type="compositionally biased region" description="Basic and acidic residues" evidence="1">
    <location>
        <begin position="91"/>
        <end position="107"/>
    </location>
</feature>
<feature type="compositionally biased region" description="Low complexity" evidence="1">
    <location>
        <begin position="65"/>
        <end position="75"/>
    </location>
</feature>
<reference evidence="2 3" key="1">
    <citation type="submission" date="2024-08" db="EMBL/GenBank/DDBJ databases">
        <authorList>
            <person name="Cucini C."/>
            <person name="Frati F."/>
        </authorList>
    </citation>
    <scope>NUCLEOTIDE SEQUENCE [LARGE SCALE GENOMIC DNA]</scope>
</reference>
<comment type="caution">
    <text evidence="2">The sequence shown here is derived from an EMBL/GenBank/DDBJ whole genome shotgun (WGS) entry which is preliminary data.</text>
</comment>
<evidence type="ECO:0000313" key="3">
    <source>
        <dbReference type="Proteomes" id="UP001642540"/>
    </source>
</evidence>
<feature type="region of interest" description="Disordered" evidence="1">
    <location>
        <begin position="182"/>
        <end position="202"/>
    </location>
</feature>
<evidence type="ECO:0000256" key="1">
    <source>
        <dbReference type="SAM" id="MobiDB-lite"/>
    </source>
</evidence>
<organism evidence="2 3">
    <name type="scientific">Orchesella dallaii</name>
    <dbReference type="NCBI Taxonomy" id="48710"/>
    <lineage>
        <taxon>Eukaryota</taxon>
        <taxon>Metazoa</taxon>
        <taxon>Ecdysozoa</taxon>
        <taxon>Arthropoda</taxon>
        <taxon>Hexapoda</taxon>
        <taxon>Collembola</taxon>
        <taxon>Entomobryomorpha</taxon>
        <taxon>Entomobryoidea</taxon>
        <taxon>Orchesellidae</taxon>
        <taxon>Orchesellinae</taxon>
        <taxon>Orchesella</taxon>
    </lineage>
</organism>
<feature type="compositionally biased region" description="Basic and acidic residues" evidence="1">
    <location>
        <begin position="240"/>
        <end position="266"/>
    </location>
</feature>
<evidence type="ECO:0000313" key="2">
    <source>
        <dbReference type="EMBL" id="CAL8105493.1"/>
    </source>
</evidence>
<protein>
    <submittedName>
        <fullName evidence="2">Uncharacterized protein</fullName>
    </submittedName>
</protein>
<proteinExistence type="predicted"/>
<dbReference type="Proteomes" id="UP001642540">
    <property type="component" value="Unassembled WGS sequence"/>
</dbReference>
<feature type="compositionally biased region" description="Basic and acidic residues" evidence="1">
    <location>
        <begin position="30"/>
        <end position="51"/>
    </location>
</feature>
<feature type="region of interest" description="Disordered" evidence="1">
    <location>
        <begin position="30"/>
        <end position="107"/>
    </location>
</feature>
<name>A0ABP1QJD2_9HEXA</name>
<dbReference type="EMBL" id="CAXLJM020000036">
    <property type="protein sequence ID" value="CAL8105493.1"/>
    <property type="molecule type" value="Genomic_DNA"/>
</dbReference>
<sequence>MDINGKQVPTQSSYLGSLKKLLDWVLPNSDHRQESFPESELEKAADKERQDVYVLSPVGPDASEPEPNNPDVPENFQRNPETTIMPEENETLGRDRIPIDNEVKNMEVDEEAVAKNGLEQEKKLEPPITAEGERVQLIKNNVVPQVTSNMKHLVPVSSTESGVSTGNLRRSLPPLVTKLEDMTDKTSVPPTRPKSQIKFGPPLRMHYKRPKTLLPMKPFFKNMQNPPPFVKVVPWKGKEIEHGQRKQQIEDQVERLEEKNEGEKKSQGGNGNLQGILEKFLEDEEKEKE</sequence>